<gene>
    <name evidence="1" type="ORF">ACFQL7_22290</name>
</gene>
<organism evidence="1 2">
    <name type="scientific">Halocatena marina</name>
    <dbReference type="NCBI Taxonomy" id="2934937"/>
    <lineage>
        <taxon>Archaea</taxon>
        <taxon>Methanobacteriati</taxon>
        <taxon>Methanobacteriota</taxon>
        <taxon>Stenosarchaea group</taxon>
        <taxon>Halobacteria</taxon>
        <taxon>Halobacteriales</taxon>
        <taxon>Natronomonadaceae</taxon>
        <taxon>Halocatena</taxon>
    </lineage>
</organism>
<dbReference type="EMBL" id="JBHTAX010000004">
    <property type="protein sequence ID" value="MFC7192274.1"/>
    <property type="molecule type" value="Genomic_DNA"/>
</dbReference>
<dbReference type="RefSeq" id="WP_390206691.1">
    <property type="nucleotide sequence ID" value="NZ_JBHTAX010000004.1"/>
</dbReference>
<protein>
    <submittedName>
        <fullName evidence="1">Uncharacterized protein</fullName>
    </submittedName>
</protein>
<evidence type="ECO:0000313" key="2">
    <source>
        <dbReference type="Proteomes" id="UP001596417"/>
    </source>
</evidence>
<reference evidence="1 2" key="1">
    <citation type="journal article" date="2019" name="Int. J. Syst. Evol. Microbiol.">
        <title>The Global Catalogue of Microorganisms (GCM) 10K type strain sequencing project: providing services to taxonomists for standard genome sequencing and annotation.</title>
        <authorList>
            <consortium name="The Broad Institute Genomics Platform"/>
            <consortium name="The Broad Institute Genome Sequencing Center for Infectious Disease"/>
            <person name="Wu L."/>
            <person name="Ma J."/>
        </authorList>
    </citation>
    <scope>NUCLEOTIDE SEQUENCE [LARGE SCALE GENOMIC DNA]</scope>
    <source>
        <strain evidence="1 2">RDMS1</strain>
    </source>
</reference>
<name>A0ABD5YWA0_9EURY</name>
<sequence length="58" mass="6333">MTMNDILSGANTKSPREGIACRPTKASCGFVCFSLERQERGTFVSVDLQYANATDESK</sequence>
<comment type="caution">
    <text evidence="1">The sequence shown here is derived from an EMBL/GenBank/DDBJ whole genome shotgun (WGS) entry which is preliminary data.</text>
</comment>
<keyword evidence="2" id="KW-1185">Reference proteome</keyword>
<accession>A0ABD5YWA0</accession>
<dbReference type="Proteomes" id="UP001596417">
    <property type="component" value="Unassembled WGS sequence"/>
</dbReference>
<dbReference type="AlphaFoldDB" id="A0ABD5YWA0"/>
<evidence type="ECO:0000313" key="1">
    <source>
        <dbReference type="EMBL" id="MFC7192274.1"/>
    </source>
</evidence>
<proteinExistence type="predicted"/>